<evidence type="ECO:0000256" key="1">
    <source>
        <dbReference type="SAM" id="MobiDB-lite"/>
    </source>
</evidence>
<evidence type="ECO:0000313" key="2">
    <source>
        <dbReference type="EMBL" id="CAK0789532.1"/>
    </source>
</evidence>
<evidence type="ECO:0008006" key="4">
    <source>
        <dbReference type="Google" id="ProtNLM"/>
    </source>
</evidence>
<feature type="non-terminal residue" evidence="2">
    <location>
        <position position="1"/>
    </location>
</feature>
<reference evidence="2" key="1">
    <citation type="submission" date="2023-10" db="EMBL/GenBank/DDBJ databases">
        <authorList>
            <person name="Chen Y."/>
            <person name="Shah S."/>
            <person name="Dougan E. K."/>
            <person name="Thang M."/>
            <person name="Chan C."/>
        </authorList>
    </citation>
    <scope>NUCLEOTIDE SEQUENCE [LARGE SCALE GENOMIC DNA]</scope>
</reference>
<feature type="compositionally biased region" description="Pro residues" evidence="1">
    <location>
        <begin position="35"/>
        <end position="45"/>
    </location>
</feature>
<gene>
    <name evidence="2" type="ORF">PCOR1329_LOCUS1076</name>
</gene>
<feature type="region of interest" description="Disordered" evidence="1">
    <location>
        <begin position="23"/>
        <end position="63"/>
    </location>
</feature>
<dbReference type="EMBL" id="CAUYUJ010000253">
    <property type="protein sequence ID" value="CAK0789532.1"/>
    <property type="molecule type" value="Genomic_DNA"/>
</dbReference>
<protein>
    <recommendedName>
        <fullName evidence="4">Nuclear transcription factor Y subunit</fullName>
    </recommendedName>
</protein>
<name>A0ABN9P9T4_9DINO</name>
<dbReference type="Proteomes" id="UP001189429">
    <property type="component" value="Unassembled WGS sequence"/>
</dbReference>
<sequence>EPSPHCDKALVWRQLARRRYQKTARRKVAWGASAGPPPSPTPEDSPMPRACTWPAPAGGDGAA</sequence>
<proteinExistence type="predicted"/>
<comment type="caution">
    <text evidence="2">The sequence shown here is derived from an EMBL/GenBank/DDBJ whole genome shotgun (WGS) entry which is preliminary data.</text>
</comment>
<evidence type="ECO:0000313" key="3">
    <source>
        <dbReference type="Proteomes" id="UP001189429"/>
    </source>
</evidence>
<accession>A0ABN9P9T4</accession>
<organism evidence="2 3">
    <name type="scientific">Prorocentrum cordatum</name>
    <dbReference type="NCBI Taxonomy" id="2364126"/>
    <lineage>
        <taxon>Eukaryota</taxon>
        <taxon>Sar</taxon>
        <taxon>Alveolata</taxon>
        <taxon>Dinophyceae</taxon>
        <taxon>Prorocentrales</taxon>
        <taxon>Prorocentraceae</taxon>
        <taxon>Prorocentrum</taxon>
    </lineage>
</organism>
<keyword evidence="3" id="KW-1185">Reference proteome</keyword>